<feature type="domain" description="Lyase catalytic" evidence="5">
    <location>
        <begin position="129"/>
        <end position="471"/>
    </location>
</feature>
<feature type="domain" description="Polysaccharide lyase family 8 central" evidence="3">
    <location>
        <begin position="538"/>
        <end position="784"/>
    </location>
</feature>
<accession>A0ABW4YGQ2</accession>
<dbReference type="SUPFAM" id="SSF74650">
    <property type="entry name" value="Galactose mutarotase-like"/>
    <property type="match status" value="1"/>
</dbReference>
<dbReference type="PANTHER" id="PTHR37322">
    <property type="match status" value="1"/>
</dbReference>
<evidence type="ECO:0000313" key="6">
    <source>
        <dbReference type="EMBL" id="MFD2114643.1"/>
    </source>
</evidence>
<dbReference type="Gene3D" id="2.60.120.430">
    <property type="entry name" value="Galactose-binding lectin"/>
    <property type="match status" value="1"/>
</dbReference>
<dbReference type="EMBL" id="JBHUHO010000008">
    <property type="protein sequence ID" value="MFD2114643.1"/>
    <property type="molecule type" value="Genomic_DNA"/>
</dbReference>
<dbReference type="InterPro" id="IPR008979">
    <property type="entry name" value="Galactose-bd-like_sf"/>
</dbReference>
<evidence type="ECO:0000259" key="4">
    <source>
        <dbReference type="Pfam" id="PF09092"/>
    </source>
</evidence>
<dbReference type="Gene3D" id="2.60.220.10">
    <property type="entry name" value="Polysaccharide lyase family 8-like, C-terminal"/>
    <property type="match status" value="1"/>
</dbReference>
<organism evidence="6 7">
    <name type="scientific">Paenibacillus yanchengensis</name>
    <dbReference type="NCBI Taxonomy" id="2035833"/>
    <lineage>
        <taxon>Bacteria</taxon>
        <taxon>Bacillati</taxon>
        <taxon>Bacillota</taxon>
        <taxon>Bacilli</taxon>
        <taxon>Bacillales</taxon>
        <taxon>Paenibacillaceae</taxon>
        <taxon>Paenibacillus</taxon>
    </lineage>
</organism>
<reference evidence="7" key="1">
    <citation type="journal article" date="2019" name="Int. J. Syst. Evol. Microbiol.">
        <title>The Global Catalogue of Microorganisms (GCM) 10K type strain sequencing project: providing services to taxonomists for standard genome sequencing and annotation.</title>
        <authorList>
            <consortium name="The Broad Institute Genomics Platform"/>
            <consortium name="The Broad Institute Genome Sequencing Center for Infectious Disease"/>
            <person name="Wu L."/>
            <person name="Ma J."/>
        </authorList>
    </citation>
    <scope>NUCLEOTIDE SEQUENCE [LARGE SCALE GENOMIC DNA]</scope>
    <source>
        <strain evidence="7">GH52</strain>
    </source>
</reference>
<dbReference type="Pfam" id="PF02278">
    <property type="entry name" value="Lyase_8"/>
    <property type="match status" value="1"/>
</dbReference>
<dbReference type="SUPFAM" id="SSF49863">
    <property type="entry name" value="Hyaluronate lyase-like, C-terminal domain"/>
    <property type="match status" value="1"/>
</dbReference>
<keyword evidence="2 6" id="KW-0456">Lyase</keyword>
<evidence type="ECO:0000256" key="2">
    <source>
        <dbReference type="ARBA" id="ARBA00023239"/>
    </source>
</evidence>
<dbReference type="Pfam" id="PF09093">
    <property type="entry name" value="Lyase_catalyt"/>
    <property type="match status" value="1"/>
</dbReference>
<dbReference type="Gene3D" id="2.70.98.10">
    <property type="match status" value="1"/>
</dbReference>
<dbReference type="PANTHER" id="PTHR37322:SF3">
    <property type="entry name" value="CHONDROITIN SULFATE ABC EXOLYASE"/>
    <property type="match status" value="1"/>
</dbReference>
<dbReference type="SUPFAM" id="SSF48230">
    <property type="entry name" value="Chondroitin AC/alginate lyase"/>
    <property type="match status" value="1"/>
</dbReference>
<sequence length="942" mass="106369">MKVWVYNEQPMADKYLTFNLGTVAELAEDIPRYTFKFHLNFTGWRTIWIKLNNEAKNPAYTGNAIPTTMEIVAPSSPSTANVFIDHFQLTGLIHHTYSADNQAPYISNDKHSQTYRASMKQTSLPEETQITMQQKQEFNTIMNRLDAYIYGDNLDFENLPESPVKTRYNALLSILPTRIAEYDALHITRDENGIVHGPGIFVDEETSATKSPYDGLSHSKFEKIWMALVHDYKLNGNEQSKQKFFDLLDHFHDQGWADGSGMGSQASIKLRMSGYAYGIYLMRDELKAANKFDREMATLRWFSKFGDALDFQPRDINSLDLVNTDEMRTVTMYNLLYILIMDHSPEKVRYMKSFLDFVDKELAVYSGRLETLKPGYTGYHHEGLYMNSYVPDALFVGSLIRYLINGTSFQLESTTTENIKQFLLMQRSLGNKYEISHSLSGRFPQGNSTLQTQYISYALNALSGDEELKSAFLDLWDPSNPIFAAQFDTSVENSIYYKATLGELQISQAAADQFTQEGILAQSPAAGFKSLNYGAVALFRKNNWLVTTKGFNQYNWDYEQGGNNNVFGRYISYGNTEILVPGGYKSNGLDISEGWDFNRWPGTTTKHIPLLQLKNSKHRSYSDETFTGGVSSEGQYGVFSMRMHDTAFDKTFRANKSWFYFGDEIIALGSNIVNKDIVNRTETTLFQSNMNGTIMPFYNNSIHAINTFPYSSTTTTNSKVWMVDPYGNGYIIPNANGLRVERGVQHSYENRANNAETEGNYTTAWLDHGTAPTNGSYEYVILPQKTAEQVATAALTTDYEVLRKDNKAHVVKQNTNNVIGYALFDPTIPLTYGVLKSVDTPVLVIEKNKSDSHIVLSLSDPDLRLPKSTKLGNLTLEQLKTPSQHKTVLAKLNGNWIFSDEAPDGVTLVSYDLATDTTTLAFDAVDAKNFDVDLVTQDVTAQ</sequence>
<dbReference type="Gene3D" id="1.50.10.100">
    <property type="entry name" value="Chondroitin AC/alginate lyase"/>
    <property type="match status" value="1"/>
</dbReference>
<dbReference type="InterPro" id="IPR014718">
    <property type="entry name" value="GH-type_carb-bd"/>
</dbReference>
<dbReference type="SUPFAM" id="SSF49785">
    <property type="entry name" value="Galactose-binding domain-like"/>
    <property type="match status" value="1"/>
</dbReference>
<evidence type="ECO:0000259" key="5">
    <source>
        <dbReference type="Pfam" id="PF09093"/>
    </source>
</evidence>
<dbReference type="InterPro" id="IPR003159">
    <property type="entry name" value="Lyase_8_central_dom"/>
</dbReference>
<proteinExistence type="inferred from homology"/>
<dbReference type="Proteomes" id="UP001597362">
    <property type="component" value="Unassembled WGS sequence"/>
</dbReference>
<comment type="caution">
    <text evidence="6">The sequence shown here is derived from an EMBL/GenBank/DDBJ whole genome shotgun (WGS) entry which is preliminary data.</text>
</comment>
<evidence type="ECO:0000313" key="7">
    <source>
        <dbReference type="Proteomes" id="UP001597362"/>
    </source>
</evidence>
<protein>
    <submittedName>
        <fullName evidence="6">Chondroitinase family polysaccharide lyase</fullName>
    </submittedName>
</protein>
<keyword evidence="7" id="KW-1185">Reference proteome</keyword>
<dbReference type="InterPro" id="IPR008929">
    <property type="entry name" value="Chondroitin_lyas"/>
</dbReference>
<dbReference type="RefSeq" id="WP_377769663.1">
    <property type="nucleotide sequence ID" value="NZ_JBHUHO010000008.1"/>
</dbReference>
<evidence type="ECO:0000256" key="1">
    <source>
        <dbReference type="ARBA" id="ARBA00006699"/>
    </source>
</evidence>
<dbReference type="InterPro" id="IPR011013">
    <property type="entry name" value="Gal_mutarotase_sf_dom"/>
</dbReference>
<dbReference type="InterPro" id="IPR015177">
    <property type="entry name" value="Lyase_catalyt"/>
</dbReference>
<gene>
    <name evidence="6" type="ORF">ACFSJH_02630</name>
</gene>
<dbReference type="InterPro" id="IPR011071">
    <property type="entry name" value="Lyase_8-like_C"/>
</dbReference>
<evidence type="ECO:0000259" key="3">
    <source>
        <dbReference type="Pfam" id="PF02278"/>
    </source>
</evidence>
<dbReference type="InterPro" id="IPR039174">
    <property type="entry name" value="Chondroitin_ABC_lyase"/>
</dbReference>
<comment type="similarity">
    <text evidence="1">Belongs to the polysaccharide lyase 8 family.</text>
</comment>
<feature type="domain" description="Lyase N-terminal" evidence="4">
    <location>
        <begin position="2"/>
        <end position="102"/>
    </location>
</feature>
<dbReference type="Pfam" id="PF09092">
    <property type="entry name" value="Lyase_N"/>
    <property type="match status" value="1"/>
</dbReference>
<name>A0ABW4YGQ2_9BACL</name>
<dbReference type="GO" id="GO:0016829">
    <property type="term" value="F:lyase activity"/>
    <property type="evidence" value="ECO:0007669"/>
    <property type="project" value="UniProtKB-KW"/>
</dbReference>
<dbReference type="InterPro" id="IPR015176">
    <property type="entry name" value="Lyase_N"/>
</dbReference>